<evidence type="ECO:0000256" key="6">
    <source>
        <dbReference type="ARBA" id="ARBA00023136"/>
    </source>
</evidence>
<dbReference type="EMBL" id="BTRK01000006">
    <property type="protein sequence ID" value="GMR61448.1"/>
    <property type="molecule type" value="Genomic_DNA"/>
</dbReference>
<evidence type="ECO:0000256" key="5">
    <source>
        <dbReference type="ARBA" id="ARBA00023040"/>
    </source>
</evidence>
<feature type="non-terminal residue" evidence="13">
    <location>
        <position position="1"/>
    </location>
</feature>
<gene>
    <name evidence="13" type="ORF">PMAYCL1PPCAC_31643</name>
</gene>
<keyword evidence="4 11" id="KW-1133">Transmembrane helix</keyword>
<keyword evidence="3 11" id="KW-0812">Transmembrane</keyword>
<evidence type="ECO:0000313" key="13">
    <source>
        <dbReference type="EMBL" id="GMR61448.1"/>
    </source>
</evidence>
<dbReference type="AlphaFoldDB" id="A0AAN5DE17"/>
<dbReference type="PANTHER" id="PTHR24248">
    <property type="entry name" value="ADRENERGIC RECEPTOR-RELATED G-PROTEIN COUPLED RECEPTOR"/>
    <property type="match status" value="1"/>
</dbReference>
<keyword evidence="6 11" id="KW-0472">Membrane</keyword>
<evidence type="ECO:0000256" key="3">
    <source>
        <dbReference type="ARBA" id="ARBA00022692"/>
    </source>
</evidence>
<keyword evidence="7" id="KW-1015">Disulfide bond</keyword>
<evidence type="ECO:0000259" key="12">
    <source>
        <dbReference type="PROSITE" id="PS50262"/>
    </source>
</evidence>
<dbReference type="GO" id="GO:0045202">
    <property type="term" value="C:synapse"/>
    <property type="evidence" value="ECO:0007669"/>
    <property type="project" value="GOC"/>
</dbReference>
<evidence type="ECO:0000256" key="2">
    <source>
        <dbReference type="ARBA" id="ARBA00022475"/>
    </source>
</evidence>
<evidence type="ECO:0000313" key="14">
    <source>
        <dbReference type="Proteomes" id="UP001328107"/>
    </source>
</evidence>
<evidence type="ECO:0000256" key="11">
    <source>
        <dbReference type="SAM" id="Phobius"/>
    </source>
</evidence>
<evidence type="ECO:0000256" key="8">
    <source>
        <dbReference type="ARBA" id="ARBA00023170"/>
    </source>
</evidence>
<proteinExistence type="predicted"/>
<evidence type="ECO:0000256" key="9">
    <source>
        <dbReference type="ARBA" id="ARBA00023224"/>
    </source>
</evidence>
<dbReference type="SUPFAM" id="SSF81321">
    <property type="entry name" value="Family A G protein-coupled receptor-like"/>
    <property type="match status" value="1"/>
</dbReference>
<comment type="subcellular location">
    <subcellularLocation>
        <location evidence="1">Cell membrane</location>
        <topology evidence="1">Multi-pass membrane protein</topology>
    </subcellularLocation>
</comment>
<organism evidence="13 14">
    <name type="scientific">Pristionchus mayeri</name>
    <dbReference type="NCBI Taxonomy" id="1317129"/>
    <lineage>
        <taxon>Eukaryota</taxon>
        <taxon>Metazoa</taxon>
        <taxon>Ecdysozoa</taxon>
        <taxon>Nematoda</taxon>
        <taxon>Chromadorea</taxon>
        <taxon>Rhabditida</taxon>
        <taxon>Rhabditina</taxon>
        <taxon>Diplogasteromorpha</taxon>
        <taxon>Diplogasteroidea</taxon>
        <taxon>Neodiplogasteridae</taxon>
        <taxon>Pristionchus</taxon>
    </lineage>
</organism>
<dbReference type="Proteomes" id="UP001328107">
    <property type="component" value="Unassembled WGS sequence"/>
</dbReference>
<keyword evidence="9" id="KW-0807">Transducer</keyword>
<keyword evidence="14" id="KW-1185">Reference proteome</keyword>
<protein>
    <recommendedName>
        <fullName evidence="12">G-protein coupled receptors family 1 profile domain-containing protein</fullName>
    </recommendedName>
</protein>
<feature type="transmembrane region" description="Helical" evidence="11">
    <location>
        <begin position="154"/>
        <end position="175"/>
    </location>
</feature>
<dbReference type="GO" id="GO:0004930">
    <property type="term" value="F:G protein-coupled receptor activity"/>
    <property type="evidence" value="ECO:0007669"/>
    <property type="project" value="UniProtKB-KW"/>
</dbReference>
<dbReference type="Gene3D" id="1.20.1070.10">
    <property type="entry name" value="Rhodopsin 7-helix transmembrane proteins"/>
    <property type="match status" value="1"/>
</dbReference>
<dbReference type="PROSITE" id="PS50262">
    <property type="entry name" value="G_PROTEIN_RECEP_F1_2"/>
    <property type="match status" value="1"/>
</dbReference>
<name>A0AAN5DE17_9BILA</name>
<evidence type="ECO:0000256" key="10">
    <source>
        <dbReference type="SAM" id="MobiDB-lite"/>
    </source>
</evidence>
<keyword evidence="8" id="KW-0675">Receptor</keyword>
<dbReference type="GO" id="GO:0001591">
    <property type="term" value="F:dopamine neurotransmitter receptor activity, coupled via Gi/Go"/>
    <property type="evidence" value="ECO:0007669"/>
    <property type="project" value="TreeGrafter"/>
</dbReference>
<feature type="region of interest" description="Disordered" evidence="10">
    <location>
        <begin position="1"/>
        <end position="40"/>
    </location>
</feature>
<reference evidence="14" key="1">
    <citation type="submission" date="2022-10" db="EMBL/GenBank/DDBJ databases">
        <title>Genome assembly of Pristionchus species.</title>
        <authorList>
            <person name="Yoshida K."/>
            <person name="Sommer R.J."/>
        </authorList>
    </citation>
    <scope>NUCLEOTIDE SEQUENCE [LARGE SCALE GENOMIC DNA]</scope>
    <source>
        <strain evidence="14">RS5460</strain>
    </source>
</reference>
<keyword evidence="2" id="KW-1003">Cell membrane</keyword>
<accession>A0AAN5DE17</accession>
<evidence type="ECO:0000256" key="1">
    <source>
        <dbReference type="ARBA" id="ARBA00004651"/>
    </source>
</evidence>
<dbReference type="PANTHER" id="PTHR24248:SF125">
    <property type="entry name" value="DOPAMINE D2-LIKE RECEPTOR"/>
    <property type="match status" value="1"/>
</dbReference>
<evidence type="ECO:0000256" key="4">
    <source>
        <dbReference type="ARBA" id="ARBA00022989"/>
    </source>
</evidence>
<sequence length="240" mass="27242">ETALPKDHSDNSLPLVAESAKSTPIKRSHSKSNGSLPHRAATVSLQNCSLEEARMPPKLVPMPKSSTIGLEVPKVHRTVATTSSSTPVNTENHKVPMLEEYSHKTDDECSKHRSIKKYRDEIWKRVTSGWKARPSKQLVKKATKQMRREHKATVTLAVVLAVFLAFWLPFFTLHFTNSWCILLSDRPDGEEKGCVPGIFLMITTWLGYINSSLNPLIYTVFDQRFRNAFKHIICCSSRRR</sequence>
<feature type="compositionally biased region" description="Basic and acidic residues" evidence="10">
    <location>
        <begin position="1"/>
        <end position="10"/>
    </location>
</feature>
<comment type="caution">
    <text evidence="13">The sequence shown here is derived from an EMBL/GenBank/DDBJ whole genome shotgun (WGS) entry which is preliminary data.</text>
</comment>
<dbReference type="InterPro" id="IPR017452">
    <property type="entry name" value="GPCR_Rhodpsn_7TM"/>
</dbReference>
<dbReference type="Pfam" id="PF00001">
    <property type="entry name" value="7tm_1"/>
    <property type="match status" value="1"/>
</dbReference>
<feature type="domain" description="G-protein coupled receptors family 1 profile" evidence="12">
    <location>
        <begin position="139"/>
        <end position="218"/>
    </location>
</feature>
<dbReference type="InterPro" id="IPR000276">
    <property type="entry name" value="GPCR_Rhodpsn"/>
</dbReference>
<dbReference type="PRINTS" id="PR00237">
    <property type="entry name" value="GPCRRHODOPSN"/>
</dbReference>
<keyword evidence="5" id="KW-0297">G-protein coupled receptor</keyword>
<feature type="transmembrane region" description="Helical" evidence="11">
    <location>
        <begin position="195"/>
        <end position="221"/>
    </location>
</feature>
<dbReference type="GO" id="GO:0005886">
    <property type="term" value="C:plasma membrane"/>
    <property type="evidence" value="ECO:0007669"/>
    <property type="project" value="UniProtKB-SubCell"/>
</dbReference>
<evidence type="ECO:0000256" key="7">
    <source>
        <dbReference type="ARBA" id="ARBA00023157"/>
    </source>
</evidence>